<dbReference type="SUPFAM" id="SSF50346">
    <property type="entry name" value="PRC-barrel domain"/>
    <property type="match status" value="1"/>
</dbReference>
<feature type="region of interest" description="Disordered" evidence="1">
    <location>
        <begin position="281"/>
        <end position="322"/>
    </location>
</feature>
<feature type="domain" description="PRC-barrel" evidence="2">
    <location>
        <begin position="7"/>
        <end position="75"/>
    </location>
</feature>
<evidence type="ECO:0000313" key="4">
    <source>
        <dbReference type="EMBL" id="RZS79414.1"/>
    </source>
</evidence>
<keyword evidence="5" id="KW-1185">Reference proteome</keyword>
<proteinExistence type="predicted"/>
<comment type="caution">
    <text evidence="4">The sequence shown here is derived from an EMBL/GenBank/DDBJ whole genome shotgun (WGS) entry which is preliminary data.</text>
</comment>
<dbReference type="PANTHER" id="PTHR38463:SF1">
    <property type="entry name" value="STRESS RESPONSE PROTEIN YSNF"/>
    <property type="match status" value="1"/>
</dbReference>
<gene>
    <name evidence="4" type="ORF">EV189_3768</name>
</gene>
<evidence type="ECO:0000256" key="1">
    <source>
        <dbReference type="SAM" id="MobiDB-lite"/>
    </source>
</evidence>
<evidence type="ECO:0000259" key="2">
    <source>
        <dbReference type="Pfam" id="PF05239"/>
    </source>
</evidence>
<feature type="region of interest" description="Disordered" evidence="1">
    <location>
        <begin position="169"/>
        <end position="204"/>
    </location>
</feature>
<dbReference type="Pfam" id="PF05239">
    <property type="entry name" value="PRC"/>
    <property type="match status" value="1"/>
</dbReference>
<feature type="compositionally biased region" description="Basic and acidic residues" evidence="1">
    <location>
        <begin position="281"/>
        <end position="303"/>
    </location>
</feature>
<dbReference type="InterPro" id="IPR019060">
    <property type="entry name" value="DUF2382"/>
</dbReference>
<dbReference type="Proteomes" id="UP000293638">
    <property type="component" value="Unassembled WGS sequence"/>
</dbReference>
<dbReference type="AlphaFoldDB" id="A0A4Q7NAB1"/>
<accession>A0A4Q7NAB1</accession>
<dbReference type="EMBL" id="SGXD01000006">
    <property type="protein sequence ID" value="RZS79414.1"/>
    <property type="molecule type" value="Genomic_DNA"/>
</dbReference>
<dbReference type="OrthoDB" id="3712018at2"/>
<dbReference type="Pfam" id="PF09557">
    <property type="entry name" value="DUF2382"/>
    <property type="match status" value="1"/>
</dbReference>
<name>A0A4Q7NAB1_9ACTN</name>
<dbReference type="InterPro" id="IPR027275">
    <property type="entry name" value="PRC-brl_dom"/>
</dbReference>
<dbReference type="InterPro" id="IPR014747">
    <property type="entry name" value="Bac_photo_RC_H_C"/>
</dbReference>
<organism evidence="4 5">
    <name type="scientific">Motilibacter rhizosphaerae</name>
    <dbReference type="NCBI Taxonomy" id="598652"/>
    <lineage>
        <taxon>Bacteria</taxon>
        <taxon>Bacillati</taxon>
        <taxon>Actinomycetota</taxon>
        <taxon>Actinomycetes</taxon>
        <taxon>Motilibacterales</taxon>
        <taxon>Motilibacteraceae</taxon>
        <taxon>Motilibacter</taxon>
    </lineage>
</organism>
<dbReference type="PANTHER" id="PTHR38463">
    <property type="entry name" value="STRESS RESPONSE PROTEIN YSNF"/>
    <property type="match status" value="1"/>
</dbReference>
<feature type="compositionally biased region" description="Basic and acidic residues" evidence="1">
    <location>
        <begin position="193"/>
        <end position="204"/>
    </location>
</feature>
<dbReference type="Gene3D" id="3.90.50.10">
    <property type="entry name" value="Photosynthetic Reaction Center, subunit H, domain 2"/>
    <property type="match status" value="1"/>
</dbReference>
<feature type="domain" description="DUF2382" evidence="3">
    <location>
        <begin position="191"/>
        <end position="302"/>
    </location>
</feature>
<dbReference type="GO" id="GO:0030077">
    <property type="term" value="C:plasma membrane light-harvesting complex"/>
    <property type="evidence" value="ECO:0007669"/>
    <property type="project" value="InterPro"/>
</dbReference>
<reference evidence="4 5" key="1">
    <citation type="submission" date="2019-02" db="EMBL/GenBank/DDBJ databases">
        <title>Genomic Encyclopedia of Type Strains, Phase IV (KMG-IV): sequencing the most valuable type-strain genomes for metagenomic binning, comparative biology and taxonomic classification.</title>
        <authorList>
            <person name="Goeker M."/>
        </authorList>
    </citation>
    <scope>NUCLEOTIDE SEQUENCE [LARGE SCALE GENOMIC DNA]</scope>
    <source>
        <strain evidence="4 5">DSM 45622</strain>
    </source>
</reference>
<evidence type="ECO:0000259" key="3">
    <source>
        <dbReference type="Pfam" id="PF09557"/>
    </source>
</evidence>
<sequence length="322" mass="34198">MFTQEQAPTVLGGTLYGAGGEKIGKIGQIFVDDESGRPEWVTVHTGLFGTHETFVPVAQGELNGNDLTVPFSKDQIKGAPNVDPENGHLGESSEDELYRYYGLSRGEVRSGGVAEGISTSGMSGTSDTGISDSAISDSAVSDTAYTDATATGSAYTDTAVAGTTGYETAGTDEVAGTTGYDTSGPTTDSAMTRSEERLRAGTETVEAGRARLRKWVETEQESVTVPVTKERARLVTEPITDANAGQAYDGPAISEEEHEVVLREERPVVATEAVPVERVRLETEQETRQETVTGEVRKERIDLDSDQGVDVAGDAGYRGTER</sequence>
<protein>
    <submittedName>
        <fullName evidence="4">Uncharacterized protein (TIGR02271 family)</fullName>
    </submittedName>
</protein>
<dbReference type="InterPro" id="IPR052967">
    <property type="entry name" value="Stress_Response_Assoc"/>
</dbReference>
<dbReference type="InterPro" id="IPR011033">
    <property type="entry name" value="PRC_barrel-like_sf"/>
</dbReference>
<evidence type="ECO:0000313" key="5">
    <source>
        <dbReference type="Proteomes" id="UP000293638"/>
    </source>
</evidence>
<dbReference type="GO" id="GO:0019684">
    <property type="term" value="P:photosynthesis, light reaction"/>
    <property type="evidence" value="ECO:0007669"/>
    <property type="project" value="InterPro"/>
</dbReference>
<feature type="compositionally biased region" description="Polar residues" evidence="1">
    <location>
        <begin position="179"/>
        <end position="192"/>
    </location>
</feature>
<dbReference type="RefSeq" id="WP_130494492.1">
    <property type="nucleotide sequence ID" value="NZ_SGXD01000006.1"/>
</dbReference>